<evidence type="ECO:0000313" key="3">
    <source>
        <dbReference type="Proteomes" id="UP000481153"/>
    </source>
</evidence>
<dbReference type="SUPFAM" id="SSF51735">
    <property type="entry name" value="NAD(P)-binding Rossmann-fold domains"/>
    <property type="match status" value="1"/>
</dbReference>
<protein>
    <recommendedName>
        <fullName evidence="1">NAD(P)-binding domain-containing protein</fullName>
    </recommendedName>
</protein>
<dbReference type="GO" id="GO:0005737">
    <property type="term" value="C:cytoplasm"/>
    <property type="evidence" value="ECO:0007669"/>
    <property type="project" value="TreeGrafter"/>
</dbReference>
<dbReference type="GO" id="GO:0051170">
    <property type="term" value="P:import into nucleus"/>
    <property type="evidence" value="ECO:0007669"/>
    <property type="project" value="TreeGrafter"/>
</dbReference>
<dbReference type="EMBL" id="VJMJ01000110">
    <property type="protein sequence ID" value="KAF0734588.1"/>
    <property type="molecule type" value="Genomic_DNA"/>
</dbReference>
<evidence type="ECO:0000259" key="1">
    <source>
        <dbReference type="Pfam" id="PF13460"/>
    </source>
</evidence>
<dbReference type="Pfam" id="PF13460">
    <property type="entry name" value="NAD_binding_10"/>
    <property type="match status" value="1"/>
</dbReference>
<dbReference type="InterPro" id="IPR016040">
    <property type="entry name" value="NAD(P)-bd_dom"/>
</dbReference>
<comment type="caution">
    <text evidence="2">The sequence shown here is derived from an EMBL/GenBank/DDBJ whole genome shotgun (WGS) entry which is preliminary data.</text>
</comment>
<name>A0A6G0X471_9STRA</name>
<evidence type="ECO:0000313" key="2">
    <source>
        <dbReference type="EMBL" id="KAF0734588.1"/>
    </source>
</evidence>
<reference evidence="2 3" key="1">
    <citation type="submission" date="2019-07" db="EMBL/GenBank/DDBJ databases">
        <title>Genomics analysis of Aphanomyces spp. identifies a new class of oomycete effector associated with host adaptation.</title>
        <authorList>
            <person name="Gaulin E."/>
        </authorList>
    </citation>
    <scope>NUCLEOTIDE SEQUENCE [LARGE SCALE GENOMIC DNA]</scope>
    <source>
        <strain evidence="2 3">ATCC 201684</strain>
    </source>
</reference>
<dbReference type="PANTHER" id="PTHR14097:SF7">
    <property type="entry name" value="OXIDOREDUCTASE HTATIP2"/>
    <property type="match status" value="1"/>
</dbReference>
<organism evidence="2 3">
    <name type="scientific">Aphanomyces euteiches</name>
    <dbReference type="NCBI Taxonomy" id="100861"/>
    <lineage>
        <taxon>Eukaryota</taxon>
        <taxon>Sar</taxon>
        <taxon>Stramenopiles</taxon>
        <taxon>Oomycota</taxon>
        <taxon>Saprolegniomycetes</taxon>
        <taxon>Saprolegniales</taxon>
        <taxon>Verrucalvaceae</taxon>
        <taxon>Aphanomyces</taxon>
    </lineage>
</organism>
<dbReference type="InterPro" id="IPR036291">
    <property type="entry name" value="NAD(P)-bd_dom_sf"/>
</dbReference>
<dbReference type="Gene3D" id="3.40.50.720">
    <property type="entry name" value="NAD(P)-binding Rossmann-like Domain"/>
    <property type="match status" value="1"/>
</dbReference>
<proteinExistence type="predicted"/>
<dbReference type="PANTHER" id="PTHR14097">
    <property type="entry name" value="OXIDOREDUCTASE HTATIP2"/>
    <property type="match status" value="1"/>
</dbReference>
<dbReference type="Proteomes" id="UP000481153">
    <property type="component" value="Unassembled WGS sequence"/>
</dbReference>
<sequence>MADYNAIVIGSTGAVGRELVKLLAASSRCKKVVAFSRRAIEPPSYPSVFPGLSQEFSEKVAVHTVDFDNLQLQDFAAHNADACFCTLGTTRADAGSAEAFIKVDLHYVTKAAELSKEASIPYFGLLTAVNSAKNSWFLYPRTKGLAEEAIKNTAFIRTGIFRPGLIRRGDLARGVERIGSFVMPTVSAAAVARAMISNYESSPSTGLTTVNMSEIQAFDKVAAP</sequence>
<feature type="domain" description="NAD(P)-binding" evidence="1">
    <location>
        <begin position="10"/>
        <end position="197"/>
    </location>
</feature>
<dbReference type="VEuPathDB" id="FungiDB:AeMF1_005725"/>
<gene>
    <name evidence="2" type="ORF">Ae201684_008744</name>
</gene>
<dbReference type="AlphaFoldDB" id="A0A6G0X471"/>
<keyword evidence="3" id="KW-1185">Reference proteome</keyword>
<accession>A0A6G0X471</accession>